<keyword evidence="10" id="KW-1185">Reference proteome</keyword>
<evidence type="ECO:0000259" key="8">
    <source>
        <dbReference type="Pfam" id="PF01494"/>
    </source>
</evidence>
<evidence type="ECO:0000256" key="4">
    <source>
        <dbReference type="ARBA" id="ARBA00022630"/>
    </source>
</evidence>
<comment type="similarity">
    <text evidence="3">Belongs to the UbiH/COQ6 family.</text>
</comment>
<comment type="caution">
    <text evidence="9">The sequence shown here is derived from an EMBL/GenBank/DDBJ whole genome shotgun (WGS) entry which is preliminary data.</text>
</comment>
<dbReference type="Gene3D" id="3.50.50.60">
    <property type="entry name" value="FAD/NAD(P)-binding domain"/>
    <property type="match status" value="2"/>
</dbReference>
<evidence type="ECO:0000256" key="1">
    <source>
        <dbReference type="ARBA" id="ARBA00001974"/>
    </source>
</evidence>
<keyword evidence="5" id="KW-0274">FAD</keyword>
<keyword evidence="7" id="KW-0503">Monooxygenase</keyword>
<evidence type="ECO:0000256" key="3">
    <source>
        <dbReference type="ARBA" id="ARBA00005349"/>
    </source>
</evidence>
<feature type="domain" description="FAD-binding" evidence="8">
    <location>
        <begin position="4"/>
        <end position="325"/>
    </location>
</feature>
<comment type="cofactor">
    <cofactor evidence="1">
        <name>FAD</name>
        <dbReference type="ChEBI" id="CHEBI:57692"/>
    </cofactor>
</comment>
<name>A0ABU5L6V0_9RICK</name>
<dbReference type="EMBL" id="JARGYT010000007">
    <property type="protein sequence ID" value="MDZ5761854.1"/>
    <property type="molecule type" value="Genomic_DNA"/>
</dbReference>
<evidence type="ECO:0000313" key="10">
    <source>
        <dbReference type="Proteomes" id="UP001293791"/>
    </source>
</evidence>
<dbReference type="InterPro" id="IPR018168">
    <property type="entry name" value="Ubi_Hdrlase_CS"/>
</dbReference>
<dbReference type="InterPro" id="IPR051205">
    <property type="entry name" value="UbiH/COQ6_monooxygenase"/>
</dbReference>
<evidence type="ECO:0000256" key="2">
    <source>
        <dbReference type="ARBA" id="ARBA00004749"/>
    </source>
</evidence>
<dbReference type="Pfam" id="PF01494">
    <property type="entry name" value="FAD_binding_3"/>
    <property type="match status" value="1"/>
</dbReference>
<protein>
    <submittedName>
        <fullName evidence="9">Ubiquinone biosynthesis hydroxylase</fullName>
    </submittedName>
</protein>
<dbReference type="InterPro" id="IPR002938">
    <property type="entry name" value="FAD-bd"/>
</dbReference>
<evidence type="ECO:0000256" key="5">
    <source>
        <dbReference type="ARBA" id="ARBA00022827"/>
    </source>
</evidence>
<dbReference type="SUPFAM" id="SSF51905">
    <property type="entry name" value="FAD/NAD(P)-binding domain"/>
    <property type="match status" value="1"/>
</dbReference>
<dbReference type="PANTHER" id="PTHR43876">
    <property type="entry name" value="UBIQUINONE BIOSYNTHESIS MONOOXYGENASE COQ6, MITOCHONDRIAL"/>
    <property type="match status" value="1"/>
</dbReference>
<sequence length="382" mass="42801">MNIKTSVIIIGSGYSALSTAVALSQKGIDVLLIRRKHYPKNRLFAMNLESCKFFEEIGVTSIKEFGTPINGIMIDQYNSSVSLNFDPAEVNESCFGYMIKEAYLIEDLLKLSENIKEKSADIPFRFNINEFSSNLIFEDGVEIKGELIIGAEGRNSTTRDYCGIRAKTHDYNQVAAVFDIEHSVNHHGIAIERFFRSGPFAILPQKGGFTSSIVWTERKEASSFFNSGQTELISSIVQERCGDYLGNVKITSDIQSWILSSLISESFGKNRVVLVGDAAHSIHPIAGQGLNLGVKDIKAIVKILSRRNEVGMDLGAPKVLNEYNKVRKLDTQLMYYMTNFVDKIFKYNNDLLSILRSIGLESLNLFSPIKRKIIKYAAGRYN</sequence>
<dbReference type="RefSeq" id="WP_322497357.1">
    <property type="nucleotide sequence ID" value="NZ_JARGYT010000007.1"/>
</dbReference>
<keyword evidence="9" id="KW-0830">Ubiquinone</keyword>
<dbReference type="InterPro" id="IPR036188">
    <property type="entry name" value="FAD/NAD-bd_sf"/>
</dbReference>
<dbReference type="PRINTS" id="PR00420">
    <property type="entry name" value="RNGMNOXGNASE"/>
</dbReference>
<keyword evidence="6" id="KW-0560">Oxidoreductase</keyword>
<evidence type="ECO:0000256" key="6">
    <source>
        <dbReference type="ARBA" id="ARBA00023002"/>
    </source>
</evidence>
<keyword evidence="4" id="KW-0285">Flavoprotein</keyword>
<gene>
    <name evidence="9" type="ORF">Cyrtocomes_00212</name>
</gene>
<dbReference type="Proteomes" id="UP001293791">
    <property type="component" value="Unassembled WGS sequence"/>
</dbReference>
<accession>A0ABU5L6V0</accession>
<organism evidence="9 10">
    <name type="scientific">Candidatus Cyrtobacter comes</name>
    <dbReference type="NCBI Taxonomy" id="675776"/>
    <lineage>
        <taxon>Bacteria</taxon>
        <taxon>Pseudomonadati</taxon>
        <taxon>Pseudomonadota</taxon>
        <taxon>Alphaproteobacteria</taxon>
        <taxon>Rickettsiales</taxon>
        <taxon>Candidatus Midichloriaceae</taxon>
        <taxon>Candidatus Cyrtobacter</taxon>
    </lineage>
</organism>
<comment type="pathway">
    <text evidence="2">Cofactor biosynthesis; ubiquinone biosynthesis.</text>
</comment>
<evidence type="ECO:0000313" key="9">
    <source>
        <dbReference type="EMBL" id="MDZ5761854.1"/>
    </source>
</evidence>
<evidence type="ECO:0000256" key="7">
    <source>
        <dbReference type="ARBA" id="ARBA00023033"/>
    </source>
</evidence>
<dbReference type="InterPro" id="IPR010971">
    <property type="entry name" value="UbiH/COQ6"/>
</dbReference>
<reference evidence="9 10" key="1">
    <citation type="submission" date="2023-02" db="EMBL/GenBank/DDBJ databases">
        <title>Host association and intracellularity evolved multiple times independently in the Rickettsiales.</title>
        <authorList>
            <person name="Castelli M."/>
            <person name="Nardi T."/>
            <person name="Gammuto L."/>
            <person name="Bellinzona G."/>
            <person name="Sabaneyeva E."/>
            <person name="Potekhin A."/>
            <person name="Serra V."/>
            <person name="Petroni G."/>
            <person name="Sassera D."/>
        </authorList>
    </citation>
    <scope>NUCLEOTIDE SEQUENCE [LARGE SCALE GENOMIC DNA]</scope>
    <source>
        <strain evidence="9 10">BOD18</strain>
    </source>
</reference>
<dbReference type="NCBIfam" id="TIGR01988">
    <property type="entry name" value="Ubi-OHases"/>
    <property type="match status" value="1"/>
</dbReference>
<proteinExistence type="inferred from homology"/>
<dbReference type="PROSITE" id="PS01304">
    <property type="entry name" value="UBIH"/>
    <property type="match status" value="1"/>
</dbReference>
<dbReference type="PANTHER" id="PTHR43876:SF7">
    <property type="entry name" value="UBIQUINONE BIOSYNTHESIS MONOOXYGENASE COQ6, MITOCHONDRIAL"/>
    <property type="match status" value="1"/>
</dbReference>